<evidence type="ECO:0000313" key="4">
    <source>
        <dbReference type="Proteomes" id="UP000317366"/>
    </source>
</evidence>
<dbReference type="Proteomes" id="UP000317366">
    <property type="component" value="Unassembled WGS sequence"/>
</dbReference>
<accession>A0A538TG43</accession>
<dbReference type="EMBL" id="VBOX01000072">
    <property type="protein sequence ID" value="TMQ62593.1"/>
    <property type="molecule type" value="Genomic_DNA"/>
</dbReference>
<feature type="transmembrane region" description="Helical" evidence="1">
    <location>
        <begin position="94"/>
        <end position="113"/>
    </location>
</feature>
<keyword evidence="1" id="KW-1133">Transmembrane helix</keyword>
<feature type="transmembrane region" description="Helical" evidence="1">
    <location>
        <begin position="12"/>
        <end position="31"/>
    </location>
</feature>
<feature type="transmembrane region" description="Helical" evidence="1">
    <location>
        <begin position="125"/>
        <end position="151"/>
    </location>
</feature>
<dbReference type="AlphaFoldDB" id="A0A538TG43"/>
<keyword evidence="1" id="KW-0812">Transmembrane</keyword>
<dbReference type="Proteomes" id="UP000319829">
    <property type="component" value="Unassembled WGS sequence"/>
</dbReference>
<proteinExistence type="predicted"/>
<name>A0A538TG43_UNCEI</name>
<protein>
    <submittedName>
        <fullName evidence="3">Uncharacterized protein</fullName>
    </submittedName>
</protein>
<evidence type="ECO:0000313" key="3">
    <source>
        <dbReference type="EMBL" id="TMQ62593.1"/>
    </source>
</evidence>
<comment type="caution">
    <text evidence="3">The sequence shown here is derived from an EMBL/GenBank/DDBJ whole genome shotgun (WGS) entry which is preliminary data.</text>
</comment>
<sequence>MPPQGGTGLIGLRIHWLIPPLLAGLVSAAGAAIHLDPPWWAIVFAALCLVPLARRDRYVWLRVALLVGASWGALSLAIMGSAWLYRFIQGPTNAAIGGVIGALLVGIAARLLVPLRLKARAVATMVALAAGAGAVLGAGPTLAGYIGVFLWQLSVGGVLARARTERAPTGVLQEEMA</sequence>
<evidence type="ECO:0000256" key="1">
    <source>
        <dbReference type="SAM" id="Phobius"/>
    </source>
</evidence>
<keyword evidence="1" id="KW-0472">Membrane</keyword>
<organism evidence="3 4">
    <name type="scientific">Eiseniibacteriota bacterium</name>
    <dbReference type="NCBI Taxonomy" id="2212470"/>
    <lineage>
        <taxon>Bacteria</taxon>
        <taxon>Candidatus Eiseniibacteriota</taxon>
    </lineage>
</organism>
<gene>
    <name evidence="2" type="ORF">E6K74_01530</name>
    <name evidence="3" type="ORF">E6K77_06875</name>
</gene>
<reference evidence="4 5" key="1">
    <citation type="journal article" date="2019" name="Nat. Microbiol.">
        <title>Mediterranean grassland soil C-N compound turnover is dependent on rainfall and depth, and is mediated by genomically divergent microorganisms.</title>
        <authorList>
            <person name="Diamond S."/>
            <person name="Andeer P.F."/>
            <person name="Li Z."/>
            <person name="Crits-Christoph A."/>
            <person name="Burstein D."/>
            <person name="Anantharaman K."/>
            <person name="Lane K.R."/>
            <person name="Thomas B.C."/>
            <person name="Pan C."/>
            <person name="Northen T.R."/>
            <person name="Banfield J.F."/>
        </authorList>
    </citation>
    <scope>NUCLEOTIDE SEQUENCE [LARGE SCALE GENOMIC DNA]</scope>
    <source>
        <strain evidence="2">WS_4</strain>
        <strain evidence="3">WS_7</strain>
    </source>
</reference>
<feature type="transmembrane region" description="Helical" evidence="1">
    <location>
        <begin position="37"/>
        <end position="53"/>
    </location>
</feature>
<evidence type="ECO:0000313" key="5">
    <source>
        <dbReference type="Proteomes" id="UP000319829"/>
    </source>
</evidence>
<dbReference type="EMBL" id="VBOU01000009">
    <property type="protein sequence ID" value="TMQ55997.1"/>
    <property type="molecule type" value="Genomic_DNA"/>
</dbReference>
<feature type="transmembrane region" description="Helical" evidence="1">
    <location>
        <begin position="65"/>
        <end position="88"/>
    </location>
</feature>
<evidence type="ECO:0000313" key="2">
    <source>
        <dbReference type="EMBL" id="TMQ55997.1"/>
    </source>
</evidence>